<sequence length="69" mass="7359">MSYILVTAPTNGSLNVLQLLSITVEQAPQLVASTTRVQLSSCRSSATNPSGATLLQQTMPVRVRYPISP</sequence>
<accession>W9JE64</accession>
<dbReference type="Proteomes" id="UP000030766">
    <property type="component" value="Unassembled WGS sequence"/>
</dbReference>
<gene>
    <name evidence="1" type="ORF">FOZG_18519</name>
</gene>
<organism evidence="1">
    <name type="scientific">Fusarium oxysporum Fo47</name>
    <dbReference type="NCBI Taxonomy" id="660027"/>
    <lineage>
        <taxon>Eukaryota</taxon>
        <taxon>Fungi</taxon>
        <taxon>Dikarya</taxon>
        <taxon>Ascomycota</taxon>
        <taxon>Pezizomycotina</taxon>
        <taxon>Sordariomycetes</taxon>
        <taxon>Hypocreomycetidae</taxon>
        <taxon>Hypocreales</taxon>
        <taxon>Nectriaceae</taxon>
        <taxon>Fusarium</taxon>
        <taxon>Fusarium oxysporum species complex</taxon>
    </lineage>
</organism>
<reference evidence="1" key="1">
    <citation type="submission" date="2011-06" db="EMBL/GenBank/DDBJ databases">
        <title>The Genome Sequence of Fusarium oxysporum Fo47.</title>
        <authorList>
            <consortium name="The Broad Institute Genome Sequencing Platform"/>
            <person name="Ma L.-J."/>
            <person name="Gale L.R."/>
            <person name="Schwartz D.C."/>
            <person name="Zhou S."/>
            <person name="Corby-Kistler H."/>
            <person name="Young S.K."/>
            <person name="Zeng Q."/>
            <person name="Gargeya S."/>
            <person name="Fitzgerald M."/>
            <person name="Haas B."/>
            <person name="Abouelleil A."/>
            <person name="Alvarado L."/>
            <person name="Arachchi H.M."/>
            <person name="Berlin A."/>
            <person name="Brown A."/>
            <person name="Chapman S.B."/>
            <person name="Chen Z."/>
            <person name="Dunbar C."/>
            <person name="Freedman E."/>
            <person name="Gearin G."/>
            <person name="Gellesch M."/>
            <person name="Goldberg J."/>
            <person name="Griggs A."/>
            <person name="Gujja S."/>
            <person name="Heiman D."/>
            <person name="Howarth C."/>
            <person name="Larson L."/>
            <person name="Lui A."/>
            <person name="MacDonald P.J.P."/>
            <person name="Mehta T."/>
            <person name="Montmayeur A."/>
            <person name="Murphy C."/>
            <person name="Neiman D."/>
            <person name="Pearson M."/>
            <person name="Priest M."/>
            <person name="Roberts A."/>
            <person name="Saif S."/>
            <person name="Shea T."/>
            <person name="Shenoy N."/>
            <person name="Sisk P."/>
            <person name="Stolte C."/>
            <person name="Sykes S."/>
            <person name="Wortman J."/>
            <person name="Nusbaum C."/>
            <person name="Birren B."/>
        </authorList>
    </citation>
    <scope>NUCLEOTIDE SEQUENCE [LARGE SCALE GENOMIC DNA]</scope>
    <source>
        <strain evidence="1">Fo47</strain>
    </source>
</reference>
<reference evidence="1" key="2">
    <citation type="submission" date="2014-02" db="EMBL/GenBank/DDBJ databases">
        <title>Annotation of the Genome Sequence of Fusarium oxysporum Fo47.</title>
        <authorList>
            <consortium name="The Broad Institute Genomics Platform"/>
            <person name="Ma L.-J."/>
            <person name="Corby-Kistler H."/>
            <person name="Broz K."/>
            <person name="Gale L.R."/>
            <person name="Jonkers W."/>
            <person name="O'Donnell K."/>
            <person name="Ploetz R."/>
            <person name="Steinberg C."/>
            <person name="Schwartz D.C."/>
            <person name="VanEtten H."/>
            <person name="Zhou S."/>
            <person name="Young S.K."/>
            <person name="Zeng Q."/>
            <person name="Gargeya S."/>
            <person name="Fitzgerald M."/>
            <person name="Abouelleil A."/>
            <person name="Alvarado L."/>
            <person name="Chapman S.B."/>
            <person name="Gainer-Dewar J."/>
            <person name="Goldberg J."/>
            <person name="Griggs A."/>
            <person name="Gujja S."/>
            <person name="Hansen M."/>
            <person name="Howarth C."/>
            <person name="Imamovic A."/>
            <person name="Ireland A."/>
            <person name="Larimer J."/>
            <person name="McCowan C."/>
            <person name="Murphy C."/>
            <person name="Pearson M."/>
            <person name="Poon T.W."/>
            <person name="Priest M."/>
            <person name="Roberts A."/>
            <person name="Saif S."/>
            <person name="Shea T."/>
            <person name="Sykes S."/>
            <person name="Wortman J."/>
            <person name="Nusbaum C."/>
            <person name="Birren B."/>
        </authorList>
    </citation>
    <scope>NUCLEOTIDE SEQUENCE</scope>
    <source>
        <strain evidence="1">Fo47</strain>
    </source>
</reference>
<dbReference type="VEuPathDB" id="FungiDB:FOZG_18519"/>
<protein>
    <submittedName>
        <fullName evidence="1">Uncharacterized protein</fullName>
    </submittedName>
</protein>
<proteinExistence type="predicted"/>
<name>W9JE64_FUSOX</name>
<evidence type="ECO:0000313" key="1">
    <source>
        <dbReference type="EMBL" id="EWZ27768.1"/>
    </source>
</evidence>
<dbReference type="HOGENOM" id="CLU_2776049_0_0_1"/>
<dbReference type="EMBL" id="KI981483">
    <property type="protein sequence ID" value="EWZ27768.1"/>
    <property type="molecule type" value="Genomic_DNA"/>
</dbReference>
<dbReference type="AlphaFoldDB" id="W9JE64"/>